<sequence length="172" mass="19616">MKFTVPKLIFLLATIAIILSGCNIDDVLGYLSTVRVDEYDMEVNYYNEGATYLFSGKVVLTKHDEEDKAKDSWLEDDLGLRLNTGQTGDVKTILSGDFDEVGYASKQIFIKKDDLYYVFSIDSYTVPENLYAFAYDNYDDIVLSYEMNEYTAEEFSDKYDSGAIDWGIDDFG</sequence>
<name>A0A2N0UZC9_9FIRM</name>
<evidence type="ECO:0000313" key="1">
    <source>
        <dbReference type="EMBL" id="PKD32339.1"/>
    </source>
</evidence>
<gene>
    <name evidence="1" type="ORF">RBATCC27255_00459</name>
</gene>
<dbReference type="EMBL" id="NNSR01000027">
    <property type="protein sequence ID" value="PKD32339.1"/>
    <property type="molecule type" value="Genomic_DNA"/>
</dbReference>
<comment type="caution">
    <text evidence="1">The sequence shown here is derived from an EMBL/GenBank/DDBJ whole genome shotgun (WGS) entry which is preliminary data.</text>
</comment>
<reference evidence="1" key="1">
    <citation type="journal article" date="2018" name="Environ. Microbiol.">
        <title>Sporulation capability and amylosome conservation among diverse human colonic and rumen isolates of the keystone starch-degrader Ruminococcus bromii.</title>
        <authorList>
            <person name="Mukhopadhya I."/>
            <person name="Morais S."/>
            <person name="Laverde-Gomez J."/>
            <person name="Sheridan P.O."/>
            <person name="Walker A.W."/>
            <person name="Kelly W."/>
            <person name="Klieve A.V."/>
            <person name="Ouwerkerk D."/>
            <person name="Duncan S.H."/>
            <person name="Louis P."/>
            <person name="Koropatkin N."/>
            <person name="Cockburn D."/>
            <person name="Kibler R."/>
            <person name="Cooper P.J."/>
            <person name="Sandoval C."/>
            <person name="Crost E."/>
            <person name="Juge N."/>
            <person name="Bayer E.A."/>
            <person name="Flint H.J."/>
        </authorList>
    </citation>
    <scope>NUCLEOTIDE SEQUENCE [LARGE SCALE GENOMIC DNA]</scope>
    <source>
        <strain evidence="1">ATCC 27255</strain>
    </source>
</reference>
<accession>A0A2N0UZC9</accession>
<proteinExistence type="predicted"/>
<dbReference type="PROSITE" id="PS51257">
    <property type="entry name" value="PROKAR_LIPOPROTEIN"/>
    <property type="match status" value="1"/>
</dbReference>
<evidence type="ECO:0000313" key="2">
    <source>
        <dbReference type="Proteomes" id="UP000233425"/>
    </source>
</evidence>
<dbReference type="RefSeq" id="WP_101028567.1">
    <property type="nucleotide sequence ID" value="NZ_CABMMZ010000027.1"/>
</dbReference>
<dbReference type="AlphaFoldDB" id="A0A2N0UZC9"/>
<protein>
    <submittedName>
        <fullName evidence="1">Uncharacterized protein</fullName>
    </submittedName>
</protein>
<organism evidence="1 2">
    <name type="scientific">Ruminococcus bromii</name>
    <dbReference type="NCBI Taxonomy" id="40518"/>
    <lineage>
        <taxon>Bacteria</taxon>
        <taxon>Bacillati</taxon>
        <taxon>Bacillota</taxon>
        <taxon>Clostridia</taxon>
        <taxon>Eubacteriales</taxon>
        <taxon>Oscillospiraceae</taxon>
        <taxon>Ruminococcus</taxon>
    </lineage>
</organism>
<dbReference type="Proteomes" id="UP000233425">
    <property type="component" value="Unassembled WGS sequence"/>
</dbReference>
<keyword evidence="2" id="KW-1185">Reference proteome</keyword>